<keyword evidence="5" id="KW-1185">Reference proteome</keyword>
<feature type="domain" description="Peptidoglycan binding-like" evidence="3">
    <location>
        <begin position="217"/>
        <end position="269"/>
    </location>
</feature>
<sequence>MLGRLIGVVIRNPLGVLAAAAVVGSWGAISVNAMWLQTGPHPAPFLGRDTIAGVPAKLPPARPDRQVAKIDPASAEDADRARLVAKQMELTRDLQIELARRNFYTGGIDGQYGPRTEAAIRDYERMASLADTGQPSEALLAHVRMSTLQAPPQPVPSPVRPAPGNETAIAPATPVQNGDPVAALLEQADEPAESPSVAPQQSASAPVPVPPSDTDRRIEAVQAILADLGYAPGSIDGRMSSSTKRAIEDFEVDRGMPMTGQISPKLLQELTAVSGVPLG</sequence>
<evidence type="ECO:0000256" key="1">
    <source>
        <dbReference type="SAM" id="MobiDB-lite"/>
    </source>
</evidence>
<dbReference type="Pfam" id="PF01471">
    <property type="entry name" value="PG_binding_1"/>
    <property type="match status" value="2"/>
</dbReference>
<evidence type="ECO:0000313" key="4">
    <source>
        <dbReference type="EMBL" id="MCT8971243.1"/>
    </source>
</evidence>
<keyword evidence="2" id="KW-0472">Membrane</keyword>
<evidence type="ECO:0000313" key="5">
    <source>
        <dbReference type="Proteomes" id="UP001320898"/>
    </source>
</evidence>
<gene>
    <name evidence="4" type="ORF">MUB46_05155</name>
</gene>
<name>A0AAW5QX59_9HYPH</name>
<keyword evidence="2" id="KW-1133">Transmembrane helix</keyword>
<keyword evidence="2" id="KW-0812">Transmembrane</keyword>
<dbReference type="InterPro" id="IPR036365">
    <property type="entry name" value="PGBD-like_sf"/>
</dbReference>
<dbReference type="Gene3D" id="1.10.101.10">
    <property type="entry name" value="PGBD-like superfamily/PGBD"/>
    <property type="match status" value="2"/>
</dbReference>
<dbReference type="AlphaFoldDB" id="A0AAW5QX59"/>
<dbReference type="InterPro" id="IPR002477">
    <property type="entry name" value="Peptidoglycan-bd-like"/>
</dbReference>
<dbReference type="SUPFAM" id="SSF47090">
    <property type="entry name" value="PGBD-like"/>
    <property type="match status" value="2"/>
</dbReference>
<comment type="caution">
    <text evidence="4">The sequence shown here is derived from an EMBL/GenBank/DDBJ whole genome shotgun (WGS) entry which is preliminary data.</text>
</comment>
<dbReference type="RefSeq" id="WP_261614810.1">
    <property type="nucleotide sequence ID" value="NZ_JALIDZ010000002.1"/>
</dbReference>
<feature type="region of interest" description="Disordered" evidence="1">
    <location>
        <begin position="189"/>
        <end position="213"/>
    </location>
</feature>
<protein>
    <submittedName>
        <fullName evidence="4">Peptidoglycan-binding protein</fullName>
    </submittedName>
</protein>
<organism evidence="4 5">
    <name type="scientific">Microbaculum marinisediminis</name>
    <dbReference type="NCBI Taxonomy" id="2931392"/>
    <lineage>
        <taxon>Bacteria</taxon>
        <taxon>Pseudomonadati</taxon>
        <taxon>Pseudomonadota</taxon>
        <taxon>Alphaproteobacteria</taxon>
        <taxon>Hyphomicrobiales</taxon>
        <taxon>Tepidamorphaceae</taxon>
        <taxon>Microbaculum</taxon>
    </lineage>
</organism>
<feature type="compositionally biased region" description="Low complexity" evidence="1">
    <location>
        <begin position="194"/>
        <end position="206"/>
    </location>
</feature>
<evidence type="ECO:0000259" key="3">
    <source>
        <dbReference type="Pfam" id="PF01471"/>
    </source>
</evidence>
<dbReference type="EMBL" id="JALIDZ010000002">
    <property type="protein sequence ID" value="MCT8971243.1"/>
    <property type="molecule type" value="Genomic_DNA"/>
</dbReference>
<dbReference type="Proteomes" id="UP001320898">
    <property type="component" value="Unassembled WGS sequence"/>
</dbReference>
<feature type="transmembrane region" description="Helical" evidence="2">
    <location>
        <begin position="12"/>
        <end position="36"/>
    </location>
</feature>
<proteinExistence type="predicted"/>
<accession>A0AAW5QX59</accession>
<reference evidence="4 5" key="1">
    <citation type="submission" date="2022-04" db="EMBL/GenBank/DDBJ databases">
        <authorList>
            <person name="Ye Y.-Q."/>
            <person name="Du Z.-J."/>
        </authorList>
    </citation>
    <scope>NUCLEOTIDE SEQUENCE [LARGE SCALE GENOMIC DNA]</scope>
    <source>
        <strain evidence="4 5">A6E488</strain>
    </source>
</reference>
<feature type="domain" description="Peptidoglycan binding-like" evidence="3">
    <location>
        <begin position="90"/>
        <end position="141"/>
    </location>
</feature>
<evidence type="ECO:0000256" key="2">
    <source>
        <dbReference type="SAM" id="Phobius"/>
    </source>
</evidence>
<dbReference type="InterPro" id="IPR036366">
    <property type="entry name" value="PGBDSf"/>
</dbReference>